<dbReference type="PANTHER" id="PTHR37423:SF2">
    <property type="entry name" value="MEMBRANE-BOUND LYTIC MUREIN TRANSGLYCOSYLASE C"/>
    <property type="match status" value="1"/>
</dbReference>
<feature type="region of interest" description="Disordered" evidence="2">
    <location>
        <begin position="63"/>
        <end position="96"/>
    </location>
</feature>
<dbReference type="Gene3D" id="1.10.530.10">
    <property type="match status" value="1"/>
</dbReference>
<dbReference type="Pfam" id="PF01464">
    <property type="entry name" value="SLT"/>
    <property type="match status" value="1"/>
</dbReference>
<sequence length="287" mass="30551">MIFAAAVILGMAMPVDAEIFRFVDDEGVVYYTDVPIKGARVKSRADVPARQYVMHRQGVKKAAVQRGHDKPSPAKPSVVAAQTDKSAREASGAEVPMPRIEPPSIAMIGLGADYETIVDSLSKKHGLDPVLVKAIIKAESNWNSAAVSPKGAMGLMQLMPGTASLLSVVNPYDPVENIDGGMRYLKYLLSRFNGDVTLAVAGYNAGPEAVQRYGGVPPYMETRLYVNRVMNSYNGGNVGGGYGAYRLYNGPVAGSVVSNISRVLMSDGTVLYTNTAVRSAGQSGGRF</sequence>
<reference evidence="5 6" key="1">
    <citation type="journal article" date="2020" name="J Geophys Res Biogeosci">
        <title>Magnetotaxis as an Adaptation to Enable Bacterial Shuttling of Microbial Sulfur and Sulfur Cycling Across Aquatic Oxic#Anoxic Interfaces.</title>
        <authorList>
            <person name="Li J."/>
            <person name="Liu P."/>
            <person name="Wang J."/>
            <person name="Roberts A.P."/>
            <person name="Pan Y."/>
        </authorList>
    </citation>
    <scope>NUCLEOTIDE SEQUENCE [LARGE SCALE GENOMIC DNA]</scope>
    <source>
        <strain evidence="5 6">MYR-1_YQ</strain>
    </source>
</reference>
<dbReference type="RefSeq" id="WP_218251454.1">
    <property type="nucleotide sequence ID" value="NZ_JABXWD010000050.1"/>
</dbReference>
<evidence type="ECO:0000256" key="2">
    <source>
        <dbReference type="SAM" id="MobiDB-lite"/>
    </source>
</evidence>
<comment type="caution">
    <text evidence="5">The sequence shown here is derived from an EMBL/GenBank/DDBJ whole genome shotgun (WGS) entry which is preliminary data.</text>
</comment>
<name>A0ABS6RW35_9BACT</name>
<evidence type="ECO:0000259" key="3">
    <source>
        <dbReference type="Pfam" id="PF01464"/>
    </source>
</evidence>
<keyword evidence="6" id="KW-1185">Reference proteome</keyword>
<dbReference type="SUPFAM" id="SSF53955">
    <property type="entry name" value="Lysozyme-like"/>
    <property type="match status" value="1"/>
</dbReference>
<dbReference type="InterPro" id="IPR023346">
    <property type="entry name" value="Lysozyme-like_dom_sf"/>
</dbReference>
<dbReference type="Proteomes" id="UP001196980">
    <property type="component" value="Unassembled WGS sequence"/>
</dbReference>
<evidence type="ECO:0000259" key="4">
    <source>
        <dbReference type="Pfam" id="PF13511"/>
    </source>
</evidence>
<dbReference type="InterPro" id="IPR008258">
    <property type="entry name" value="Transglycosylase_SLT_dom_1"/>
</dbReference>
<feature type="domain" description="DUF4124" evidence="4">
    <location>
        <begin position="9"/>
        <end position="55"/>
    </location>
</feature>
<evidence type="ECO:0000313" key="6">
    <source>
        <dbReference type="Proteomes" id="UP001196980"/>
    </source>
</evidence>
<dbReference type="CDD" id="cd00254">
    <property type="entry name" value="LT-like"/>
    <property type="match status" value="1"/>
</dbReference>
<evidence type="ECO:0000313" key="5">
    <source>
        <dbReference type="EMBL" id="MBV6340836.1"/>
    </source>
</evidence>
<comment type="similarity">
    <text evidence="1">Belongs to the transglycosylase Slt family.</text>
</comment>
<feature type="domain" description="Transglycosylase SLT" evidence="3">
    <location>
        <begin position="121"/>
        <end position="214"/>
    </location>
</feature>
<protein>
    <submittedName>
        <fullName evidence="5">Transglycosylase SLT domain-containing protein</fullName>
    </submittedName>
</protein>
<organism evidence="5 6">
    <name type="scientific">Candidatus Magnetobacterium casense</name>
    <dbReference type="NCBI Taxonomy" id="1455061"/>
    <lineage>
        <taxon>Bacteria</taxon>
        <taxon>Pseudomonadati</taxon>
        <taxon>Nitrospirota</taxon>
        <taxon>Thermodesulfovibrionia</taxon>
        <taxon>Thermodesulfovibrionales</taxon>
        <taxon>Candidatus Magnetobacteriaceae</taxon>
        <taxon>Candidatus Magnetobacterium</taxon>
    </lineage>
</organism>
<accession>A0ABS6RW35</accession>
<dbReference type="Pfam" id="PF13511">
    <property type="entry name" value="DUF4124"/>
    <property type="match status" value="1"/>
</dbReference>
<proteinExistence type="inferred from homology"/>
<dbReference type="EMBL" id="JABXWD010000050">
    <property type="protein sequence ID" value="MBV6340836.1"/>
    <property type="molecule type" value="Genomic_DNA"/>
</dbReference>
<evidence type="ECO:0000256" key="1">
    <source>
        <dbReference type="ARBA" id="ARBA00007734"/>
    </source>
</evidence>
<dbReference type="PANTHER" id="PTHR37423">
    <property type="entry name" value="SOLUBLE LYTIC MUREIN TRANSGLYCOSYLASE-RELATED"/>
    <property type="match status" value="1"/>
</dbReference>
<gene>
    <name evidence="5" type="ORF">HWQ67_04500</name>
</gene>
<dbReference type="InterPro" id="IPR025392">
    <property type="entry name" value="DUF4124"/>
</dbReference>